<dbReference type="GO" id="GO:0005198">
    <property type="term" value="F:structural molecule activity"/>
    <property type="evidence" value="ECO:0007669"/>
    <property type="project" value="InterPro"/>
</dbReference>
<accession>A0A1H2PJN0</accession>
<dbReference type="Pfam" id="PF06429">
    <property type="entry name" value="Flg_bbr_C"/>
    <property type="match status" value="1"/>
</dbReference>
<dbReference type="GO" id="GO:0009424">
    <property type="term" value="C:bacterial-type flagellum hook"/>
    <property type="evidence" value="ECO:0007669"/>
    <property type="project" value="InterPro"/>
</dbReference>
<evidence type="ECO:0000313" key="11">
    <source>
        <dbReference type="EMBL" id="SDV46600.1"/>
    </source>
</evidence>
<evidence type="ECO:0000259" key="7">
    <source>
        <dbReference type="Pfam" id="PF06429"/>
    </source>
</evidence>
<evidence type="ECO:0000259" key="10">
    <source>
        <dbReference type="Pfam" id="PF22638"/>
    </source>
</evidence>
<proteinExistence type="inferred from homology"/>
<evidence type="ECO:0000256" key="1">
    <source>
        <dbReference type="ARBA" id="ARBA00004365"/>
    </source>
</evidence>
<evidence type="ECO:0000256" key="3">
    <source>
        <dbReference type="ARBA" id="ARBA00009677"/>
    </source>
</evidence>
<keyword evidence="11" id="KW-0966">Cell projection</keyword>
<dbReference type="Pfam" id="PF21159">
    <property type="entry name" value="FlgK_2nd"/>
    <property type="match status" value="1"/>
</dbReference>
<reference evidence="12" key="1">
    <citation type="submission" date="2016-09" db="EMBL/GenBank/DDBJ databases">
        <authorList>
            <person name="Varghese N."/>
            <person name="Submissions S."/>
        </authorList>
    </citation>
    <scope>NUCLEOTIDE SEQUENCE [LARGE SCALE GENOMIC DNA]</scope>
    <source>
        <strain evidence="12">JS23</strain>
    </source>
</reference>
<dbReference type="InterPro" id="IPR010930">
    <property type="entry name" value="Flg_bb/hook_C_dom"/>
</dbReference>
<dbReference type="AlphaFoldDB" id="A0A1H2PJN0"/>
<feature type="domain" description="Flagellar hook-associated protein 1 D2-like" evidence="8">
    <location>
        <begin position="340"/>
        <end position="414"/>
    </location>
</feature>
<evidence type="ECO:0000256" key="5">
    <source>
        <dbReference type="ARBA" id="ARBA00022525"/>
    </source>
</evidence>
<keyword evidence="5" id="KW-0964">Secreted</keyword>
<evidence type="ECO:0000259" key="8">
    <source>
        <dbReference type="Pfam" id="PF21158"/>
    </source>
</evidence>
<dbReference type="GO" id="GO:0044780">
    <property type="term" value="P:bacterial-type flagellum assembly"/>
    <property type="evidence" value="ECO:0007669"/>
    <property type="project" value="InterPro"/>
</dbReference>
<keyword evidence="11" id="KW-0282">Flagellum</keyword>
<name>A0A1H2PJN0_9BURK</name>
<dbReference type="PRINTS" id="PR01005">
    <property type="entry name" value="FLGHOOKAP1"/>
</dbReference>
<dbReference type="EMBL" id="FNLO01000001">
    <property type="protein sequence ID" value="SDV46600.1"/>
    <property type="molecule type" value="Genomic_DNA"/>
</dbReference>
<dbReference type="SUPFAM" id="SSF64518">
    <property type="entry name" value="Phase 1 flagellin"/>
    <property type="match status" value="2"/>
</dbReference>
<evidence type="ECO:0000256" key="6">
    <source>
        <dbReference type="ARBA" id="ARBA00023143"/>
    </source>
</evidence>
<dbReference type="RefSeq" id="WP_091904151.1">
    <property type="nucleotide sequence ID" value="NZ_FNLO01000001.1"/>
</dbReference>
<comment type="similarity">
    <text evidence="3">Belongs to the flagella basal body rod proteins family.</text>
</comment>
<dbReference type="InterPro" id="IPR049119">
    <property type="entry name" value="FlgK_D2-like"/>
</dbReference>
<dbReference type="STRING" id="1770053.SAMN05216551_101472"/>
<feature type="domain" description="Flagellar hook-associated protein 1 D3" evidence="9">
    <location>
        <begin position="437"/>
        <end position="535"/>
    </location>
</feature>
<feature type="domain" description="Flagellar hook-associated protein FlgK helical" evidence="10">
    <location>
        <begin position="94"/>
        <end position="328"/>
    </location>
</feature>
<keyword evidence="11" id="KW-0969">Cilium</keyword>
<feature type="domain" description="Flagellar basal-body/hook protein C-terminal" evidence="7">
    <location>
        <begin position="602"/>
        <end position="640"/>
    </location>
</feature>
<organism evidence="11 12">
    <name type="scientific">Chitinasiproducens palmae</name>
    <dbReference type="NCBI Taxonomy" id="1770053"/>
    <lineage>
        <taxon>Bacteria</taxon>
        <taxon>Pseudomonadati</taxon>
        <taxon>Pseudomonadota</taxon>
        <taxon>Betaproteobacteria</taxon>
        <taxon>Burkholderiales</taxon>
        <taxon>Burkholderiaceae</taxon>
        <taxon>Chitinasiproducens</taxon>
    </lineage>
</organism>
<dbReference type="GO" id="GO:0005576">
    <property type="term" value="C:extracellular region"/>
    <property type="evidence" value="ECO:0007669"/>
    <property type="project" value="UniProtKB-SubCell"/>
</dbReference>
<dbReference type="Proteomes" id="UP000243719">
    <property type="component" value="Unassembled WGS sequence"/>
</dbReference>
<sequence length="643" mass="63686">MSSSLFGIGLSGINAAQYGLTTTGQNISNASTDGYTRESVSLKQSSAQYTGAGYLGTGVSVETVTRAYSQTLTTQLNNAQSTGSALDAYQTLSSSLDSLLGDPSAGIGAQMDNFLTAASTVASNPSSAAARESLLGQANTLASLITSTATQLQSLRDSVNSQLDSAVSGINAAAASIASLNTQIQAASATGQTPNSLLDERDRQVAALSKLVNVSVVTQSDGSYGVYVGSGQTLVMGSRSYALAAVPSTSEAGEQTVAYVSGTGDATQYLDESTLSGGTLGGLLSFRREMLDPVSDRVGVVAAAFAGAVNGQNEAGLTLGGSQGGALFTVGQPSVTAAPGNAGNAALGASIGDATALTGDNYTLSYDGKSYTLTNQTTGATSSPDLSTGSVTVDGVSYTLSGTMQAGDRFSIAPTRNAAAGFAVATSDTSAIAAASPVTTAAASTNAGTGTISASADASYFGSPLASAVTLSYSGTDGTLSGFPSAVTVSTGSSTTTYPAGSAVPYTAGASYAFGGVTLTLAGTPKTGDSFTVAANTALSGDGSNATAIGKLADAKVIGGSTLSDAYANLVTQVGTLAARVESSNTTQTTLITSLSTQQQSVSGVNLDEEAANLLQYQQMYQASSKIIQTATTLFDTILGLSN</sequence>
<protein>
    <recommendedName>
        <fullName evidence="4">Flagellar hook-associated protein 1</fullName>
    </recommendedName>
</protein>
<dbReference type="InterPro" id="IPR049474">
    <property type="entry name" value="FlgK_D3"/>
</dbReference>
<dbReference type="Pfam" id="PF22638">
    <property type="entry name" value="FlgK_D1"/>
    <property type="match status" value="1"/>
</dbReference>
<dbReference type="PANTHER" id="PTHR30033:SF1">
    <property type="entry name" value="FLAGELLAR HOOK-ASSOCIATED PROTEIN 1"/>
    <property type="match status" value="1"/>
</dbReference>
<evidence type="ECO:0000256" key="4">
    <source>
        <dbReference type="ARBA" id="ARBA00016244"/>
    </source>
</evidence>
<dbReference type="PANTHER" id="PTHR30033">
    <property type="entry name" value="FLAGELLAR HOOK-ASSOCIATED PROTEIN 1"/>
    <property type="match status" value="1"/>
</dbReference>
<dbReference type="InterPro" id="IPR002371">
    <property type="entry name" value="FlgK"/>
</dbReference>
<dbReference type="InterPro" id="IPR053927">
    <property type="entry name" value="FlgK_helical"/>
</dbReference>
<keyword evidence="6" id="KW-0975">Bacterial flagellum</keyword>
<comment type="subcellular location">
    <subcellularLocation>
        <location evidence="1">Bacterial flagellum</location>
    </subcellularLocation>
    <subcellularLocation>
        <location evidence="2">Secreted</location>
    </subcellularLocation>
</comment>
<gene>
    <name evidence="11" type="ORF">SAMN05216551_101472</name>
</gene>
<dbReference type="OrthoDB" id="9802553at2"/>
<keyword evidence="12" id="KW-1185">Reference proteome</keyword>
<dbReference type="Pfam" id="PF21158">
    <property type="entry name" value="flgK_1st_1"/>
    <property type="match status" value="1"/>
</dbReference>
<evidence type="ECO:0000256" key="2">
    <source>
        <dbReference type="ARBA" id="ARBA00004613"/>
    </source>
</evidence>
<dbReference type="NCBIfam" id="TIGR02492">
    <property type="entry name" value="flgK_ends"/>
    <property type="match status" value="1"/>
</dbReference>
<evidence type="ECO:0000313" key="12">
    <source>
        <dbReference type="Proteomes" id="UP000243719"/>
    </source>
</evidence>
<evidence type="ECO:0000259" key="9">
    <source>
        <dbReference type="Pfam" id="PF21159"/>
    </source>
</evidence>